<dbReference type="AlphaFoldDB" id="A0A4C1ZYN0"/>
<dbReference type="EMBL" id="BGZK01002240">
    <property type="protein sequence ID" value="GBP92124.1"/>
    <property type="molecule type" value="Genomic_DNA"/>
</dbReference>
<evidence type="ECO:0000313" key="2">
    <source>
        <dbReference type="Proteomes" id="UP000299102"/>
    </source>
</evidence>
<gene>
    <name evidence="1" type="ORF">EVAR_47876_1</name>
</gene>
<proteinExistence type="predicted"/>
<keyword evidence="2" id="KW-1185">Reference proteome</keyword>
<name>A0A4C1ZYN0_EUMVA</name>
<protein>
    <submittedName>
        <fullName evidence="1">Uncharacterized protein</fullName>
    </submittedName>
</protein>
<dbReference type="Proteomes" id="UP000299102">
    <property type="component" value="Unassembled WGS sequence"/>
</dbReference>
<comment type="caution">
    <text evidence="1">The sequence shown here is derived from an EMBL/GenBank/DDBJ whole genome shotgun (WGS) entry which is preliminary data.</text>
</comment>
<organism evidence="1 2">
    <name type="scientific">Eumeta variegata</name>
    <name type="common">Bagworm moth</name>
    <name type="synonym">Eumeta japonica</name>
    <dbReference type="NCBI Taxonomy" id="151549"/>
    <lineage>
        <taxon>Eukaryota</taxon>
        <taxon>Metazoa</taxon>
        <taxon>Ecdysozoa</taxon>
        <taxon>Arthropoda</taxon>
        <taxon>Hexapoda</taxon>
        <taxon>Insecta</taxon>
        <taxon>Pterygota</taxon>
        <taxon>Neoptera</taxon>
        <taxon>Endopterygota</taxon>
        <taxon>Lepidoptera</taxon>
        <taxon>Glossata</taxon>
        <taxon>Ditrysia</taxon>
        <taxon>Tineoidea</taxon>
        <taxon>Psychidae</taxon>
        <taxon>Oiketicinae</taxon>
        <taxon>Eumeta</taxon>
    </lineage>
</organism>
<reference evidence="1 2" key="1">
    <citation type="journal article" date="2019" name="Commun. Biol.">
        <title>The bagworm genome reveals a unique fibroin gene that provides high tensile strength.</title>
        <authorList>
            <person name="Kono N."/>
            <person name="Nakamura H."/>
            <person name="Ohtoshi R."/>
            <person name="Tomita M."/>
            <person name="Numata K."/>
            <person name="Arakawa K."/>
        </authorList>
    </citation>
    <scope>NUCLEOTIDE SEQUENCE [LARGE SCALE GENOMIC DNA]</scope>
</reference>
<accession>A0A4C1ZYN0</accession>
<dbReference type="OrthoDB" id="7466683at2759"/>
<evidence type="ECO:0000313" key="1">
    <source>
        <dbReference type="EMBL" id="GBP92124.1"/>
    </source>
</evidence>
<sequence length="337" mass="37898">MTKNIKHDASAIWDHLELVLYTIKELVPLVTIINFSSDSPSDSLAMWPLSKASFKFSSKTSAMFNVIAEDDISKKVFPNPKRIPIFKGTEKVHQAIWSSSFPFNMAMRSLSCFTCRDSFVQCKNGRHFSVLNVGLYQGSTLQSATGYNKNDLVMGIIDSSDGTIDEICAEFLNKQDSNVQTGFDYNNNILVLESIDFLTDGIIDAQYKPLDGEDAIVQSQPDYNIDGVGMRSTNSLNDTTIEAVHKPLDDNSLIYIDTPPIFNNIEDLRQFDLVTKTLHSDNADNKPIKILSNIRVNYQRFRAHCPDTRGFSSIAQTEFVKFTKVQFSKISKIISRS</sequence>